<sequence>MMATPDAEKLSTDSSRPITPNSTSTYEYSHEPFETFRDKVGALARDIGSTSLENIVRVPGGSFNRIIAADLHSHDQESAVQKVILRIPRFVYDKDLPYQDILNQCSILGAIANSGIQVPLVLAYDCTSNNALGMPFSVQTRLEGQALHLAYEDMKISERLSTASELVRILAAIENMKFQSSGRLSCSGASPNRKRIDEADDFSSSYNLQIKGFGVGAGSSKTTTTASIPTSLQDLLSTQLDGWLQRELSNDPESFVAGMYGRLKDIQTEMDELRFFEDRPSLRSNVLYHWDLEPRNVIVERKTTIPSSDASETHQIHITGVLDWDDALSVPALLARKPPIWLWDRSDDETLPSSIRARYDGDSDLLPIELYSETGGRLSEEDLQVKKFFESEITEKLYGDSSSASREAYLDDAYGRGRWLRRLWRFALDGFTDDQHIDRFYEFDKAWSEHRKTRPTT</sequence>
<gene>
    <name evidence="3" type="ORF">KCU76_g11956</name>
</gene>
<dbReference type="InterPro" id="IPR051678">
    <property type="entry name" value="AGP_Transferase"/>
</dbReference>
<dbReference type="AlphaFoldDB" id="A0A9P8EA69"/>
<dbReference type="Pfam" id="PF01636">
    <property type="entry name" value="APH"/>
    <property type="match status" value="1"/>
</dbReference>
<evidence type="ECO:0000259" key="2">
    <source>
        <dbReference type="Pfam" id="PF01636"/>
    </source>
</evidence>
<feature type="non-terminal residue" evidence="3">
    <location>
        <position position="457"/>
    </location>
</feature>
<comment type="caution">
    <text evidence="3">The sequence shown here is derived from an EMBL/GenBank/DDBJ whole genome shotgun (WGS) entry which is preliminary data.</text>
</comment>
<evidence type="ECO:0000313" key="4">
    <source>
        <dbReference type="Proteomes" id="UP000779574"/>
    </source>
</evidence>
<feature type="domain" description="Aminoglycoside phosphotransferase" evidence="2">
    <location>
        <begin position="79"/>
        <end position="328"/>
    </location>
</feature>
<feature type="region of interest" description="Disordered" evidence="1">
    <location>
        <begin position="1"/>
        <end position="30"/>
    </location>
</feature>
<feature type="compositionally biased region" description="Polar residues" evidence="1">
    <location>
        <begin position="12"/>
        <end position="27"/>
    </location>
</feature>
<dbReference type="InterPro" id="IPR011009">
    <property type="entry name" value="Kinase-like_dom_sf"/>
</dbReference>
<reference evidence="3" key="1">
    <citation type="journal article" date="2021" name="J Fungi (Basel)">
        <title>Virulence traits and population genomics of the black yeast Aureobasidium melanogenum.</title>
        <authorList>
            <person name="Cernosa A."/>
            <person name="Sun X."/>
            <person name="Gostincar C."/>
            <person name="Fang C."/>
            <person name="Gunde-Cimerman N."/>
            <person name="Song Z."/>
        </authorList>
    </citation>
    <scope>NUCLEOTIDE SEQUENCE</scope>
    <source>
        <strain evidence="3">EXF-9911</strain>
    </source>
</reference>
<proteinExistence type="predicted"/>
<name>A0A9P8EA69_AURME</name>
<evidence type="ECO:0000313" key="3">
    <source>
        <dbReference type="EMBL" id="KAG9685078.1"/>
    </source>
</evidence>
<evidence type="ECO:0000256" key="1">
    <source>
        <dbReference type="SAM" id="MobiDB-lite"/>
    </source>
</evidence>
<dbReference type="EMBL" id="JAHFXF010000595">
    <property type="protein sequence ID" value="KAG9685078.1"/>
    <property type="molecule type" value="Genomic_DNA"/>
</dbReference>
<organism evidence="3 4">
    <name type="scientific">Aureobasidium melanogenum</name>
    <name type="common">Aureobasidium pullulans var. melanogenum</name>
    <dbReference type="NCBI Taxonomy" id="46634"/>
    <lineage>
        <taxon>Eukaryota</taxon>
        <taxon>Fungi</taxon>
        <taxon>Dikarya</taxon>
        <taxon>Ascomycota</taxon>
        <taxon>Pezizomycotina</taxon>
        <taxon>Dothideomycetes</taxon>
        <taxon>Dothideomycetidae</taxon>
        <taxon>Dothideales</taxon>
        <taxon>Saccotheciaceae</taxon>
        <taxon>Aureobasidium</taxon>
    </lineage>
</organism>
<feature type="compositionally biased region" description="Basic and acidic residues" evidence="1">
    <location>
        <begin position="1"/>
        <end position="11"/>
    </location>
</feature>
<dbReference type="PANTHER" id="PTHR21310:SF56">
    <property type="entry name" value="AMINOGLYCOSIDE PHOSPHOTRANSFERASE DOMAIN-CONTAINING PROTEIN"/>
    <property type="match status" value="1"/>
</dbReference>
<dbReference type="InterPro" id="IPR002575">
    <property type="entry name" value="Aminoglycoside_PTrfase"/>
</dbReference>
<dbReference type="PANTHER" id="PTHR21310">
    <property type="entry name" value="AMINOGLYCOSIDE PHOSPHOTRANSFERASE-RELATED-RELATED"/>
    <property type="match status" value="1"/>
</dbReference>
<protein>
    <recommendedName>
        <fullName evidence="2">Aminoglycoside phosphotransferase domain-containing protein</fullName>
    </recommendedName>
</protein>
<dbReference type="Proteomes" id="UP000779574">
    <property type="component" value="Unassembled WGS sequence"/>
</dbReference>
<accession>A0A9P8EA69</accession>
<dbReference type="SUPFAM" id="SSF56112">
    <property type="entry name" value="Protein kinase-like (PK-like)"/>
    <property type="match status" value="1"/>
</dbReference>
<dbReference type="OrthoDB" id="10003767at2759"/>
<reference evidence="3" key="2">
    <citation type="submission" date="2021-08" db="EMBL/GenBank/DDBJ databases">
        <authorList>
            <person name="Gostincar C."/>
            <person name="Sun X."/>
            <person name="Song Z."/>
            <person name="Gunde-Cimerman N."/>
        </authorList>
    </citation>
    <scope>NUCLEOTIDE SEQUENCE</scope>
    <source>
        <strain evidence="3">EXF-9911</strain>
    </source>
</reference>